<sequence length="477" mass="55666">MTGTKFLKVQGTKIVDGSGKPVVLKGAASGGQLNMENFITGYPASESEHKEALVKVLGQEKYDFFFEKFYEYFWTDKDAEFFASLNLNCLRIPFNFRHFLDDSDLRTVKQEGFKRLDQIINSCAKYGIYTVLDLHAAPGGQNQDWHSDAGLHKATFWQFTELQDRVIDLWKEIASYYKDNEWVAGYNPLNEPADSKHTRLITFYERVEKAIRSVDPNHILFLDGNTYSMDFRQFPDTPFPNTVYAIHDYATYGFPGSETYKGSEDQVSKLKKQYERKIEYMKKLNVPVWNGEFGPVYSSEVRGDTDIDETNSARYKLLRDQLSIYKHGDPSGDGQPISWSIWVYKDIGYQGLTYVSPTSKWFKVLGDWLKKKKRLGIDKWGRDADPEIESKVYDVVKNHFKEEIPEKYHKALYPQVWTISDYVDRVLRDMLLSQYLTYEFADYFRDLSFEDLDELAASFKFENVEKRDELNGYLAKY</sequence>
<dbReference type="VEuPathDB" id="FungiDB:TRICI_006137"/>
<proteinExistence type="inferred from homology"/>
<dbReference type="InterPro" id="IPR001547">
    <property type="entry name" value="Glyco_hydro_5"/>
</dbReference>
<dbReference type="PANTHER" id="PTHR31297:SF13">
    <property type="entry name" value="PUTATIVE-RELATED"/>
    <property type="match status" value="1"/>
</dbReference>
<comment type="caution">
    <text evidence="7">The sequence shown here is derived from an EMBL/GenBank/DDBJ whole genome shotgun (WGS) entry which is preliminary data.</text>
</comment>
<keyword evidence="2 5" id="KW-0378">Hydrolase</keyword>
<gene>
    <name evidence="7" type="ORF">TRICI_006137</name>
</gene>
<evidence type="ECO:0000259" key="6">
    <source>
        <dbReference type="Pfam" id="PF00150"/>
    </source>
</evidence>
<name>A0A642UKG9_9ASCO</name>
<dbReference type="GO" id="GO:0009251">
    <property type="term" value="P:glucan catabolic process"/>
    <property type="evidence" value="ECO:0007669"/>
    <property type="project" value="TreeGrafter"/>
</dbReference>
<organism evidence="7 8">
    <name type="scientific">Trichomonascus ciferrii</name>
    <dbReference type="NCBI Taxonomy" id="44093"/>
    <lineage>
        <taxon>Eukaryota</taxon>
        <taxon>Fungi</taxon>
        <taxon>Dikarya</taxon>
        <taxon>Ascomycota</taxon>
        <taxon>Saccharomycotina</taxon>
        <taxon>Dipodascomycetes</taxon>
        <taxon>Dipodascales</taxon>
        <taxon>Trichomonascaceae</taxon>
        <taxon>Trichomonascus</taxon>
        <taxon>Trichomonascus ciferrii complex</taxon>
    </lineage>
</organism>
<protein>
    <recommendedName>
        <fullName evidence="6">Glycoside hydrolase family 5 domain-containing protein</fullName>
    </recommendedName>
</protein>
<dbReference type="SUPFAM" id="SSF51445">
    <property type="entry name" value="(Trans)glycosidases"/>
    <property type="match status" value="1"/>
</dbReference>
<keyword evidence="4" id="KW-0961">Cell wall biogenesis/degradation</keyword>
<dbReference type="FunFam" id="3.20.20.80:FF:000130">
    <property type="entry name" value="Endoglucanase C"/>
    <property type="match status" value="1"/>
</dbReference>
<dbReference type="InterPro" id="IPR050386">
    <property type="entry name" value="Glycosyl_hydrolase_5"/>
</dbReference>
<evidence type="ECO:0000256" key="5">
    <source>
        <dbReference type="RuleBase" id="RU361153"/>
    </source>
</evidence>
<dbReference type="GO" id="GO:0009986">
    <property type="term" value="C:cell surface"/>
    <property type="evidence" value="ECO:0007669"/>
    <property type="project" value="TreeGrafter"/>
</dbReference>
<feature type="domain" description="Glycoside hydrolase family 5" evidence="6">
    <location>
        <begin position="75"/>
        <end position="305"/>
    </location>
</feature>
<dbReference type="InterPro" id="IPR017853">
    <property type="entry name" value="GH"/>
</dbReference>
<comment type="similarity">
    <text evidence="1 5">Belongs to the glycosyl hydrolase 5 (cellulase A) family.</text>
</comment>
<dbReference type="Gene3D" id="3.20.20.80">
    <property type="entry name" value="Glycosidases"/>
    <property type="match status" value="1"/>
</dbReference>
<dbReference type="AlphaFoldDB" id="A0A642UKG9"/>
<evidence type="ECO:0000256" key="3">
    <source>
        <dbReference type="ARBA" id="ARBA00023295"/>
    </source>
</evidence>
<dbReference type="OrthoDB" id="1887033at2759"/>
<dbReference type="GO" id="GO:0008422">
    <property type="term" value="F:beta-glucosidase activity"/>
    <property type="evidence" value="ECO:0007669"/>
    <property type="project" value="TreeGrafter"/>
</dbReference>
<keyword evidence="8" id="KW-1185">Reference proteome</keyword>
<evidence type="ECO:0000313" key="8">
    <source>
        <dbReference type="Proteomes" id="UP000761534"/>
    </source>
</evidence>
<dbReference type="GO" id="GO:0071555">
    <property type="term" value="P:cell wall organization"/>
    <property type="evidence" value="ECO:0007669"/>
    <property type="project" value="UniProtKB-KW"/>
</dbReference>
<keyword evidence="3 5" id="KW-0326">Glycosidase</keyword>
<evidence type="ECO:0000256" key="4">
    <source>
        <dbReference type="ARBA" id="ARBA00023316"/>
    </source>
</evidence>
<reference evidence="7" key="1">
    <citation type="journal article" date="2019" name="G3 (Bethesda)">
        <title>Genome Assemblies of Two Rare Opportunistic Yeast Pathogens: Diutina rugosa (syn. Candida rugosa) and Trichomonascus ciferrii (syn. Candida ciferrii).</title>
        <authorList>
            <person name="Mixao V."/>
            <person name="Saus E."/>
            <person name="Hansen A.P."/>
            <person name="Lass-Florl C."/>
            <person name="Gabaldon T."/>
        </authorList>
    </citation>
    <scope>NUCLEOTIDE SEQUENCE</scope>
    <source>
        <strain evidence="7">CBS 4856</strain>
    </source>
</reference>
<evidence type="ECO:0000256" key="2">
    <source>
        <dbReference type="ARBA" id="ARBA00022801"/>
    </source>
</evidence>
<dbReference type="Pfam" id="PF00150">
    <property type="entry name" value="Cellulase"/>
    <property type="match status" value="1"/>
</dbReference>
<dbReference type="PANTHER" id="PTHR31297">
    <property type="entry name" value="GLUCAN ENDO-1,6-BETA-GLUCOSIDASE B"/>
    <property type="match status" value="1"/>
</dbReference>
<dbReference type="EMBL" id="SWFS01000495">
    <property type="protein sequence ID" value="KAA8900758.1"/>
    <property type="molecule type" value="Genomic_DNA"/>
</dbReference>
<evidence type="ECO:0000256" key="1">
    <source>
        <dbReference type="ARBA" id="ARBA00005641"/>
    </source>
</evidence>
<dbReference type="GO" id="GO:0005576">
    <property type="term" value="C:extracellular region"/>
    <property type="evidence" value="ECO:0007669"/>
    <property type="project" value="TreeGrafter"/>
</dbReference>
<evidence type="ECO:0000313" key="7">
    <source>
        <dbReference type="EMBL" id="KAA8900758.1"/>
    </source>
</evidence>
<accession>A0A642UKG9</accession>
<dbReference type="Proteomes" id="UP000761534">
    <property type="component" value="Unassembled WGS sequence"/>
</dbReference>